<evidence type="ECO:0000313" key="2">
    <source>
        <dbReference type="Proteomes" id="UP000708208"/>
    </source>
</evidence>
<dbReference type="OrthoDB" id="407555at2759"/>
<proteinExistence type="predicted"/>
<gene>
    <name evidence="1" type="ORF">AFUS01_LOCUS18617</name>
</gene>
<dbReference type="Proteomes" id="UP000708208">
    <property type="component" value="Unassembled WGS sequence"/>
</dbReference>
<name>A0A8J2P8D6_9HEXA</name>
<accession>A0A8J2P8D6</accession>
<dbReference type="EMBL" id="CAJVCH010186567">
    <property type="protein sequence ID" value="CAG7729932.1"/>
    <property type="molecule type" value="Genomic_DNA"/>
</dbReference>
<evidence type="ECO:0000313" key="1">
    <source>
        <dbReference type="EMBL" id="CAG7729932.1"/>
    </source>
</evidence>
<keyword evidence="2" id="KW-1185">Reference proteome</keyword>
<sequence>MSVEWSLHGADPNSFLQPCDRGLSLLHAAAALGYTRLVFTLIQWKRENPSTVLDLEINPLKLDDFGLTPLEIVADLQGNFGEILMEIWSKMFAKT</sequence>
<organism evidence="1 2">
    <name type="scientific">Allacma fusca</name>
    <dbReference type="NCBI Taxonomy" id="39272"/>
    <lineage>
        <taxon>Eukaryota</taxon>
        <taxon>Metazoa</taxon>
        <taxon>Ecdysozoa</taxon>
        <taxon>Arthropoda</taxon>
        <taxon>Hexapoda</taxon>
        <taxon>Collembola</taxon>
        <taxon>Symphypleona</taxon>
        <taxon>Sminthuridae</taxon>
        <taxon>Allacma</taxon>
    </lineage>
</organism>
<dbReference type="AlphaFoldDB" id="A0A8J2P8D6"/>
<reference evidence="1" key="1">
    <citation type="submission" date="2021-06" db="EMBL/GenBank/DDBJ databases">
        <authorList>
            <person name="Hodson N. C."/>
            <person name="Mongue J. A."/>
            <person name="Jaron S. K."/>
        </authorList>
    </citation>
    <scope>NUCLEOTIDE SEQUENCE</scope>
</reference>
<protein>
    <submittedName>
        <fullName evidence="1">Uncharacterized protein</fullName>
    </submittedName>
</protein>
<comment type="caution">
    <text evidence="1">The sequence shown here is derived from an EMBL/GenBank/DDBJ whole genome shotgun (WGS) entry which is preliminary data.</text>
</comment>